<dbReference type="PATRIC" id="fig|883111.3.peg.524"/>
<proteinExistence type="predicted"/>
<accession>K1LL79</accession>
<name>K1LL79_9LACT</name>
<protein>
    <submittedName>
        <fullName evidence="1">Uncharacterized protein</fullName>
    </submittedName>
</protein>
<dbReference type="AlphaFoldDB" id="K1LL79"/>
<dbReference type="RefSeq" id="WP_006907835.1">
    <property type="nucleotide sequence ID" value="NZ_JH932292.1"/>
</dbReference>
<keyword evidence="2" id="KW-1185">Reference proteome</keyword>
<organism evidence="1 2">
    <name type="scientific">Facklamia hominis CCUG 36813</name>
    <dbReference type="NCBI Taxonomy" id="883111"/>
    <lineage>
        <taxon>Bacteria</taxon>
        <taxon>Bacillati</taxon>
        <taxon>Bacillota</taxon>
        <taxon>Bacilli</taxon>
        <taxon>Lactobacillales</taxon>
        <taxon>Aerococcaceae</taxon>
        <taxon>Facklamia</taxon>
    </lineage>
</organism>
<comment type="caution">
    <text evidence="1">The sequence shown here is derived from an EMBL/GenBank/DDBJ whole genome shotgun (WGS) entry which is preliminary data.</text>
</comment>
<evidence type="ECO:0000313" key="2">
    <source>
        <dbReference type="Proteomes" id="UP000004465"/>
    </source>
</evidence>
<sequence length="234" mass="26344">MNKVSRYFSWVIILALLSKLTLNPPIVQAQSLPDWLNSAVSTNASLEEAYADYQSVMEDLVLSDLAKMEEGTNRETFDLKVKDRLDDSKRRVEELGEGLVRVVYPYQDQAELDFYFYYDHLTYTACVSLENPLQSPHQGVSDAAFQAWSKGSPVEDLIQDSTFQLQAFGQMLADKPFSIIACLKSPSSQGQDLETGFLIIQDGQVVKAAKVDPSSLDHFDYADLQETILRQVIQ</sequence>
<evidence type="ECO:0000313" key="1">
    <source>
        <dbReference type="EMBL" id="EKB55356.1"/>
    </source>
</evidence>
<dbReference type="HOGENOM" id="CLU_1183610_0_0_9"/>
<dbReference type="EMBL" id="AGZD01000003">
    <property type="protein sequence ID" value="EKB55356.1"/>
    <property type="molecule type" value="Genomic_DNA"/>
</dbReference>
<gene>
    <name evidence="1" type="ORF">HMPREF9706_00524</name>
</gene>
<dbReference type="Proteomes" id="UP000004465">
    <property type="component" value="Unassembled WGS sequence"/>
</dbReference>
<reference evidence="1 2" key="1">
    <citation type="submission" date="2012-07" db="EMBL/GenBank/DDBJ databases">
        <title>The Genome Sequence of Facklamia hominis CCUG 36813.</title>
        <authorList>
            <consortium name="The Broad Institute Genome Sequencing Platform"/>
            <person name="Earl A."/>
            <person name="Ward D."/>
            <person name="Feldgarden M."/>
            <person name="Gevers D."/>
            <person name="Huys G."/>
            <person name="Walker B."/>
            <person name="Young S.K."/>
            <person name="Zeng Q."/>
            <person name="Gargeya S."/>
            <person name="Fitzgerald M."/>
            <person name="Haas B."/>
            <person name="Abouelleil A."/>
            <person name="Alvarado L."/>
            <person name="Arachchi H.M."/>
            <person name="Berlin A.M."/>
            <person name="Chapman S.B."/>
            <person name="Goldberg J."/>
            <person name="Griggs A."/>
            <person name="Gujja S."/>
            <person name="Hansen M."/>
            <person name="Howarth C."/>
            <person name="Imamovic A."/>
            <person name="Larimer J."/>
            <person name="McCowen C."/>
            <person name="Montmayeur A."/>
            <person name="Murphy C."/>
            <person name="Neiman D."/>
            <person name="Pearson M."/>
            <person name="Priest M."/>
            <person name="Roberts A."/>
            <person name="Saif S."/>
            <person name="Shea T."/>
            <person name="Sisk P."/>
            <person name="Sykes S."/>
            <person name="Wortman J."/>
            <person name="Nusbaum C."/>
            <person name="Birren B."/>
        </authorList>
    </citation>
    <scope>NUCLEOTIDE SEQUENCE [LARGE SCALE GENOMIC DNA]</scope>
    <source>
        <strain evidence="1 2">CCUG 36813</strain>
    </source>
</reference>